<feature type="region of interest" description="Disordered" evidence="2">
    <location>
        <begin position="272"/>
        <end position="350"/>
    </location>
</feature>
<evidence type="ECO:0000256" key="2">
    <source>
        <dbReference type="SAM" id="MobiDB-lite"/>
    </source>
</evidence>
<dbReference type="AlphaFoldDB" id="A2F9V5"/>
<dbReference type="InParanoid" id="A2F9V5"/>
<evidence type="ECO:0000313" key="3">
    <source>
        <dbReference type="EMBL" id="EAX98283.1"/>
    </source>
</evidence>
<proteinExistence type="predicted"/>
<reference evidence="3" key="2">
    <citation type="journal article" date="2007" name="Science">
        <title>Draft genome sequence of the sexually transmitted pathogen Trichomonas vaginalis.</title>
        <authorList>
            <person name="Carlton J.M."/>
            <person name="Hirt R.P."/>
            <person name="Silva J.C."/>
            <person name="Delcher A.L."/>
            <person name="Schatz M."/>
            <person name="Zhao Q."/>
            <person name="Wortman J.R."/>
            <person name="Bidwell S.L."/>
            <person name="Alsmark U.C.M."/>
            <person name="Besteiro S."/>
            <person name="Sicheritz-Ponten T."/>
            <person name="Noel C.J."/>
            <person name="Dacks J.B."/>
            <person name="Foster P.G."/>
            <person name="Simillion C."/>
            <person name="Van de Peer Y."/>
            <person name="Miranda-Saavedra D."/>
            <person name="Barton G.J."/>
            <person name="Westrop G.D."/>
            <person name="Mueller S."/>
            <person name="Dessi D."/>
            <person name="Fiori P.L."/>
            <person name="Ren Q."/>
            <person name="Paulsen I."/>
            <person name="Zhang H."/>
            <person name="Bastida-Corcuera F.D."/>
            <person name="Simoes-Barbosa A."/>
            <person name="Brown M.T."/>
            <person name="Hayes R.D."/>
            <person name="Mukherjee M."/>
            <person name="Okumura C.Y."/>
            <person name="Schneider R."/>
            <person name="Smith A.J."/>
            <person name="Vanacova S."/>
            <person name="Villalvazo M."/>
            <person name="Haas B.J."/>
            <person name="Pertea M."/>
            <person name="Feldblyum T.V."/>
            <person name="Utterback T.R."/>
            <person name="Shu C.L."/>
            <person name="Osoegawa K."/>
            <person name="de Jong P.J."/>
            <person name="Hrdy I."/>
            <person name="Horvathova L."/>
            <person name="Zubacova Z."/>
            <person name="Dolezal P."/>
            <person name="Malik S.B."/>
            <person name="Logsdon J.M. Jr."/>
            <person name="Henze K."/>
            <person name="Gupta A."/>
            <person name="Wang C.C."/>
            <person name="Dunne R.L."/>
            <person name="Upcroft J.A."/>
            <person name="Upcroft P."/>
            <person name="White O."/>
            <person name="Salzberg S.L."/>
            <person name="Tang P."/>
            <person name="Chiu C.-H."/>
            <person name="Lee Y.-S."/>
            <person name="Embley T.M."/>
            <person name="Coombs G.H."/>
            <person name="Mottram J.C."/>
            <person name="Tachezy J."/>
            <person name="Fraser-Liggett C.M."/>
            <person name="Johnson P.J."/>
        </authorList>
    </citation>
    <scope>NUCLEOTIDE SEQUENCE [LARGE SCALE GENOMIC DNA]</scope>
    <source>
        <strain evidence="3">G3</strain>
    </source>
</reference>
<name>A2F9V5_TRIV3</name>
<accession>A2F9V5</accession>
<dbReference type="KEGG" id="tva:4756080"/>
<sequence>MRSTRRPNTALPNINRPKSSAQTVQMSDVQKLKLKIQKMDLDKRQMRSKTQRMKQILQERNAEIDLVFKEVNEKNSIKTASKETIAQLKKNVSSLENTLEARKKDLQDIMFNDRLALSDELQQEIKIYYLEHERLKKQSKAVADGEGIVKSELERLQRELSEKSLNYKAIQNLEGDFRTVVDKIVSYKSSELRIRNDNLANFLASHPNKLNSKEKEVQQEIDQTREEINTLKEETSKIEESEDQMIKEFEEIITQQKQRIKEQIKIMHMEDGTYEEEEEIVEFNEEEMEEEQPQENQQNGEEEEQMNNGEQNNENEKKNEEEESYETSEITNNEQKLNESSNSNDKRIRR</sequence>
<evidence type="ECO:0000256" key="1">
    <source>
        <dbReference type="SAM" id="Coils"/>
    </source>
</evidence>
<feature type="compositionally biased region" description="Acidic residues" evidence="2">
    <location>
        <begin position="272"/>
        <end position="293"/>
    </location>
</feature>
<feature type="region of interest" description="Disordered" evidence="2">
    <location>
        <begin position="1"/>
        <end position="24"/>
    </location>
</feature>
<feature type="coiled-coil region" evidence="1">
    <location>
        <begin position="214"/>
        <end position="251"/>
    </location>
</feature>
<dbReference type="EMBL" id="DS113681">
    <property type="protein sequence ID" value="EAX98283.1"/>
    <property type="molecule type" value="Genomic_DNA"/>
</dbReference>
<keyword evidence="4" id="KW-1185">Reference proteome</keyword>
<reference evidence="3" key="1">
    <citation type="submission" date="2006-10" db="EMBL/GenBank/DDBJ databases">
        <authorList>
            <person name="Amadeo P."/>
            <person name="Zhao Q."/>
            <person name="Wortman J."/>
            <person name="Fraser-Liggett C."/>
            <person name="Carlton J."/>
        </authorList>
    </citation>
    <scope>NUCLEOTIDE SEQUENCE</scope>
    <source>
        <strain evidence="3">G3</strain>
    </source>
</reference>
<organism evidence="3 4">
    <name type="scientific">Trichomonas vaginalis (strain ATCC PRA-98 / G3)</name>
    <dbReference type="NCBI Taxonomy" id="412133"/>
    <lineage>
        <taxon>Eukaryota</taxon>
        <taxon>Metamonada</taxon>
        <taxon>Parabasalia</taxon>
        <taxon>Trichomonadida</taxon>
        <taxon>Trichomonadidae</taxon>
        <taxon>Trichomonas</taxon>
    </lineage>
</organism>
<dbReference type="VEuPathDB" id="TrichDB:TVAGG3_0506770"/>
<keyword evidence="1" id="KW-0175">Coiled coil</keyword>
<feature type="coiled-coil region" evidence="1">
    <location>
        <begin position="78"/>
        <end position="173"/>
    </location>
</feature>
<dbReference type="SMR" id="A2F9V5"/>
<dbReference type="VEuPathDB" id="TrichDB:TVAG_018190"/>
<protein>
    <submittedName>
        <fullName evidence="3">Uncharacterized protein</fullName>
    </submittedName>
</protein>
<dbReference type="Proteomes" id="UP000001542">
    <property type="component" value="Unassembled WGS sequence"/>
</dbReference>
<gene>
    <name evidence="3" type="ORF">TVAG_018190</name>
</gene>
<evidence type="ECO:0000313" key="4">
    <source>
        <dbReference type="Proteomes" id="UP000001542"/>
    </source>
</evidence>